<reference evidence="1" key="1">
    <citation type="submission" date="2020-12" db="EMBL/GenBank/DDBJ databases">
        <title>WGS assembly of Carya illinoinensis cv. Pawnee.</title>
        <authorList>
            <person name="Platts A."/>
            <person name="Shu S."/>
            <person name="Wright S."/>
            <person name="Barry K."/>
            <person name="Edger P."/>
            <person name="Pires J.C."/>
            <person name="Schmutz J."/>
        </authorList>
    </citation>
    <scope>NUCLEOTIDE SEQUENCE</scope>
    <source>
        <tissue evidence="1">Leaf</tissue>
    </source>
</reference>
<sequence length="47" mass="5652">MLTLFRFWRIVLDNKSNTLSTQSVFSCNQTLLMRLFFHRLWIGKSNS</sequence>
<dbReference type="Proteomes" id="UP000811609">
    <property type="component" value="Chromosome 8"/>
</dbReference>
<keyword evidence="2" id="KW-1185">Reference proteome</keyword>
<proteinExistence type="predicted"/>
<dbReference type="EMBL" id="CM031816">
    <property type="protein sequence ID" value="KAG6645918.1"/>
    <property type="molecule type" value="Genomic_DNA"/>
</dbReference>
<dbReference type="AlphaFoldDB" id="A0A8T1PUI3"/>
<name>A0A8T1PUI3_CARIL</name>
<gene>
    <name evidence="1" type="ORF">CIPAW_08G156500</name>
</gene>
<dbReference type="PROSITE" id="PS51257">
    <property type="entry name" value="PROKAR_LIPOPROTEIN"/>
    <property type="match status" value="1"/>
</dbReference>
<protein>
    <submittedName>
        <fullName evidence="1">Uncharacterized protein</fullName>
    </submittedName>
</protein>
<comment type="caution">
    <text evidence="1">The sequence shown here is derived from an EMBL/GenBank/DDBJ whole genome shotgun (WGS) entry which is preliminary data.</text>
</comment>
<evidence type="ECO:0000313" key="1">
    <source>
        <dbReference type="EMBL" id="KAG6645918.1"/>
    </source>
</evidence>
<organism evidence="1 2">
    <name type="scientific">Carya illinoinensis</name>
    <name type="common">Pecan</name>
    <dbReference type="NCBI Taxonomy" id="32201"/>
    <lineage>
        <taxon>Eukaryota</taxon>
        <taxon>Viridiplantae</taxon>
        <taxon>Streptophyta</taxon>
        <taxon>Embryophyta</taxon>
        <taxon>Tracheophyta</taxon>
        <taxon>Spermatophyta</taxon>
        <taxon>Magnoliopsida</taxon>
        <taxon>eudicotyledons</taxon>
        <taxon>Gunneridae</taxon>
        <taxon>Pentapetalae</taxon>
        <taxon>rosids</taxon>
        <taxon>fabids</taxon>
        <taxon>Fagales</taxon>
        <taxon>Juglandaceae</taxon>
        <taxon>Carya</taxon>
    </lineage>
</organism>
<accession>A0A8T1PUI3</accession>
<evidence type="ECO:0000313" key="2">
    <source>
        <dbReference type="Proteomes" id="UP000811609"/>
    </source>
</evidence>